<reference evidence="2 3" key="1">
    <citation type="submission" date="2024-02" db="EMBL/GenBank/DDBJ databases">
        <title>Genome analysis and characterization of Microbaculum marinisediminis sp. nov., isolated from marine sediment.</title>
        <authorList>
            <person name="Du Z.-J."/>
            <person name="Ye Y.-Q."/>
            <person name="Zhang Z.-R."/>
            <person name="Yuan S.-M."/>
            <person name="Zhang X.-Y."/>
        </authorList>
    </citation>
    <scope>NUCLEOTIDE SEQUENCE [LARGE SCALE GENOMIC DNA]</scope>
    <source>
        <strain evidence="2 3">SDUM1044001</strain>
    </source>
</reference>
<accession>A0AAW9RY00</accession>
<evidence type="ECO:0000259" key="1">
    <source>
        <dbReference type="PROSITE" id="PS50943"/>
    </source>
</evidence>
<evidence type="ECO:0000313" key="2">
    <source>
        <dbReference type="EMBL" id="MEJ8573095.1"/>
    </source>
</evidence>
<dbReference type="InterPro" id="IPR010982">
    <property type="entry name" value="Lambda_DNA-bd_dom_sf"/>
</dbReference>
<comment type="caution">
    <text evidence="2">The sequence shown here is derived from an EMBL/GenBank/DDBJ whole genome shotgun (WGS) entry which is preliminary data.</text>
</comment>
<feature type="domain" description="HTH cro/C1-type" evidence="1">
    <location>
        <begin position="39"/>
        <end position="78"/>
    </location>
</feature>
<protein>
    <submittedName>
        <fullName evidence="2">Transcriptional regulator</fullName>
    </submittedName>
</protein>
<evidence type="ECO:0000313" key="3">
    <source>
        <dbReference type="Proteomes" id="UP001378188"/>
    </source>
</evidence>
<dbReference type="AlphaFoldDB" id="A0AAW9RY00"/>
<dbReference type="EMBL" id="JAZHOF010000006">
    <property type="protein sequence ID" value="MEJ8573095.1"/>
    <property type="molecule type" value="Genomic_DNA"/>
</dbReference>
<keyword evidence="3" id="KW-1185">Reference proteome</keyword>
<dbReference type="InterPro" id="IPR001387">
    <property type="entry name" value="Cro/C1-type_HTH"/>
</dbReference>
<sequence>MSKRAFEKIKSGLEEAIAISRGNADAATYVVHVPEQVDVRAIRKDLRLTQREFSTRYGFNLARLRDWEQGRSHPDSAVRAYLKVISEEREAVERALRAA</sequence>
<gene>
    <name evidence="2" type="ORF">V3328_16505</name>
</gene>
<dbReference type="PROSITE" id="PS50943">
    <property type="entry name" value="HTH_CROC1"/>
    <property type="match status" value="1"/>
</dbReference>
<dbReference type="RefSeq" id="WP_340330785.1">
    <property type="nucleotide sequence ID" value="NZ_JAZHOF010000006.1"/>
</dbReference>
<dbReference type="SUPFAM" id="SSF47413">
    <property type="entry name" value="lambda repressor-like DNA-binding domains"/>
    <property type="match status" value="1"/>
</dbReference>
<dbReference type="Gene3D" id="1.10.260.40">
    <property type="entry name" value="lambda repressor-like DNA-binding domains"/>
    <property type="match status" value="1"/>
</dbReference>
<dbReference type="Proteomes" id="UP001378188">
    <property type="component" value="Unassembled WGS sequence"/>
</dbReference>
<organism evidence="2 3">
    <name type="scientific">Microbaculum marinum</name>
    <dbReference type="NCBI Taxonomy" id="1764581"/>
    <lineage>
        <taxon>Bacteria</taxon>
        <taxon>Pseudomonadati</taxon>
        <taxon>Pseudomonadota</taxon>
        <taxon>Alphaproteobacteria</taxon>
        <taxon>Hyphomicrobiales</taxon>
        <taxon>Tepidamorphaceae</taxon>
        <taxon>Microbaculum</taxon>
    </lineage>
</organism>
<dbReference type="CDD" id="cd00093">
    <property type="entry name" value="HTH_XRE"/>
    <property type="match status" value="1"/>
</dbReference>
<dbReference type="GO" id="GO:0003677">
    <property type="term" value="F:DNA binding"/>
    <property type="evidence" value="ECO:0007669"/>
    <property type="project" value="InterPro"/>
</dbReference>
<proteinExistence type="predicted"/>
<name>A0AAW9RY00_9HYPH</name>